<dbReference type="AlphaFoldDB" id="A0A0K2TGR1"/>
<evidence type="ECO:0000313" key="1">
    <source>
        <dbReference type="EMBL" id="CDW25030.1"/>
    </source>
</evidence>
<dbReference type="EMBL" id="HACA01007669">
    <property type="protein sequence ID" value="CDW25030.1"/>
    <property type="molecule type" value="Transcribed_RNA"/>
</dbReference>
<reference evidence="1" key="1">
    <citation type="submission" date="2014-05" db="EMBL/GenBank/DDBJ databases">
        <authorList>
            <person name="Chronopoulou M."/>
        </authorList>
    </citation>
    <scope>NUCLEOTIDE SEQUENCE</scope>
    <source>
        <tissue evidence="1">Whole organism</tissue>
    </source>
</reference>
<name>A0A0K2TGR1_LEPSM</name>
<accession>A0A0K2TGR1</accession>
<proteinExistence type="predicted"/>
<protein>
    <submittedName>
        <fullName evidence="1">Uncharacterized protein</fullName>
    </submittedName>
</protein>
<organism evidence="1">
    <name type="scientific">Lepeophtheirus salmonis</name>
    <name type="common">Salmon louse</name>
    <name type="synonym">Caligus salmonis</name>
    <dbReference type="NCBI Taxonomy" id="72036"/>
    <lineage>
        <taxon>Eukaryota</taxon>
        <taxon>Metazoa</taxon>
        <taxon>Ecdysozoa</taxon>
        <taxon>Arthropoda</taxon>
        <taxon>Crustacea</taxon>
        <taxon>Multicrustacea</taxon>
        <taxon>Hexanauplia</taxon>
        <taxon>Copepoda</taxon>
        <taxon>Siphonostomatoida</taxon>
        <taxon>Caligidae</taxon>
        <taxon>Lepeophtheirus</taxon>
    </lineage>
</organism>
<sequence length="33" mass="3958">MAMEEKIMEFIDEFNVVQNKENIIETLYDIFGC</sequence>